<comment type="subcellular location">
    <subcellularLocation>
        <location evidence="1">Endomembrane system</location>
        <topology evidence="1">Multi-pass membrane protein</topology>
    </subcellularLocation>
</comment>
<dbReference type="InterPro" id="IPR000620">
    <property type="entry name" value="EamA_dom"/>
</dbReference>
<dbReference type="SUPFAM" id="SSF103481">
    <property type="entry name" value="Multidrug resistance efflux transporter EmrE"/>
    <property type="match status" value="2"/>
</dbReference>
<dbReference type="InterPro" id="IPR037185">
    <property type="entry name" value="EmrE-like"/>
</dbReference>
<evidence type="ECO:0000256" key="3">
    <source>
        <dbReference type="ARBA" id="ARBA00022692"/>
    </source>
</evidence>
<evidence type="ECO:0000259" key="7">
    <source>
        <dbReference type="Pfam" id="PF00892"/>
    </source>
</evidence>
<feature type="transmembrane region" description="Helical" evidence="6">
    <location>
        <begin position="128"/>
        <end position="145"/>
    </location>
</feature>
<comment type="caution">
    <text evidence="8">The sequence shown here is derived from an EMBL/GenBank/DDBJ whole genome shotgun (WGS) entry which is preliminary data.</text>
</comment>
<evidence type="ECO:0000256" key="6">
    <source>
        <dbReference type="SAM" id="Phobius"/>
    </source>
</evidence>
<feature type="transmembrane region" description="Helical" evidence="6">
    <location>
        <begin position="12"/>
        <end position="28"/>
    </location>
</feature>
<dbReference type="AlphaFoldDB" id="A0A2U3D6Z5"/>
<feature type="transmembrane region" description="Helical" evidence="6">
    <location>
        <begin position="179"/>
        <end position="200"/>
    </location>
</feature>
<feature type="transmembrane region" description="Helical" evidence="6">
    <location>
        <begin position="247"/>
        <end position="266"/>
    </location>
</feature>
<evidence type="ECO:0000256" key="5">
    <source>
        <dbReference type="ARBA" id="ARBA00023136"/>
    </source>
</evidence>
<evidence type="ECO:0000256" key="2">
    <source>
        <dbReference type="ARBA" id="ARBA00007362"/>
    </source>
</evidence>
<feature type="transmembrane region" description="Helical" evidence="6">
    <location>
        <begin position="97"/>
        <end position="119"/>
    </location>
</feature>
<dbReference type="Pfam" id="PF00892">
    <property type="entry name" value="EamA"/>
    <property type="match status" value="2"/>
</dbReference>
<name>A0A2U3D6Z5_SULT2</name>
<gene>
    <name evidence="8" type="ORF">BM613_10705</name>
</gene>
<dbReference type="PANTHER" id="PTHR32322:SF2">
    <property type="entry name" value="EAMA DOMAIN-CONTAINING PROTEIN"/>
    <property type="match status" value="1"/>
</dbReference>
<evidence type="ECO:0000313" key="9">
    <source>
        <dbReference type="Proteomes" id="UP000245380"/>
    </source>
</evidence>
<reference evidence="8 9" key="1">
    <citation type="submission" date="2016-11" db="EMBL/GenBank/DDBJ databases">
        <title>Comparative genomics of Acidibacillus ferroxidans species.</title>
        <authorList>
            <person name="Oliveira G."/>
            <person name="Nunes G."/>
            <person name="Oliveira R."/>
            <person name="Araujo F."/>
            <person name="Salim A."/>
            <person name="Scholte L."/>
            <person name="Morais D."/>
            <person name="Nancucheo I."/>
            <person name="Johnson D.B."/>
            <person name="Grail B."/>
            <person name="Bittencourt J."/>
            <person name="Valadares R."/>
        </authorList>
    </citation>
    <scope>NUCLEOTIDE SEQUENCE [LARGE SCALE GENOMIC DNA]</scope>
    <source>
        <strain evidence="8 9">Y002</strain>
    </source>
</reference>
<keyword evidence="4 6" id="KW-1133">Transmembrane helix</keyword>
<proteinExistence type="inferred from homology"/>
<keyword evidence="5 6" id="KW-0472">Membrane</keyword>
<feature type="transmembrane region" description="Helical" evidence="6">
    <location>
        <begin position="40"/>
        <end position="58"/>
    </location>
</feature>
<keyword evidence="3 6" id="KW-0812">Transmembrane</keyword>
<dbReference type="EMBL" id="MPDK01000020">
    <property type="protein sequence ID" value="PWI57023.1"/>
    <property type="molecule type" value="Genomic_DNA"/>
</dbReference>
<dbReference type="OrthoDB" id="34284at2"/>
<dbReference type="GO" id="GO:0016020">
    <property type="term" value="C:membrane"/>
    <property type="evidence" value="ECO:0007669"/>
    <property type="project" value="UniProtKB-SubCell"/>
</dbReference>
<comment type="similarity">
    <text evidence="2">Belongs to the EamA transporter family.</text>
</comment>
<evidence type="ECO:0000256" key="1">
    <source>
        <dbReference type="ARBA" id="ARBA00004127"/>
    </source>
</evidence>
<evidence type="ECO:0000313" key="8">
    <source>
        <dbReference type="EMBL" id="PWI57023.1"/>
    </source>
</evidence>
<dbReference type="InterPro" id="IPR050638">
    <property type="entry name" value="AA-Vitamin_Transporters"/>
</dbReference>
<feature type="transmembrane region" description="Helical" evidence="6">
    <location>
        <begin position="215"/>
        <end position="235"/>
    </location>
</feature>
<keyword evidence="9" id="KW-1185">Reference proteome</keyword>
<feature type="domain" description="EamA" evidence="7">
    <location>
        <begin position="9"/>
        <end position="142"/>
    </location>
</feature>
<evidence type="ECO:0000256" key="4">
    <source>
        <dbReference type="ARBA" id="ARBA00022989"/>
    </source>
</evidence>
<feature type="transmembrane region" description="Helical" evidence="6">
    <location>
        <begin position="151"/>
        <end position="172"/>
    </location>
</feature>
<protein>
    <submittedName>
        <fullName evidence="8">EamA family transporter</fullName>
    </submittedName>
</protein>
<dbReference type="PANTHER" id="PTHR32322">
    <property type="entry name" value="INNER MEMBRANE TRANSPORTER"/>
    <property type="match status" value="1"/>
</dbReference>
<feature type="domain" description="EamA" evidence="7">
    <location>
        <begin position="154"/>
        <end position="289"/>
    </location>
</feature>
<sequence>MNFVNKRHLGALYLAMAASIWGGMYVVSKMELEVIRPLELVWLRYVIAFASLVILGVLSRQSWKIRKSDFLLIASIGIIGYVVSIYAQFLGTKLSSAQMGAVITSATPAFMVLFARLLIGERITWRKALSVALATCGVLLIVGFGDLSRSYQLGGLVLGIAALTWALMSVLIKRVPSDYSQIVVTAYAIFIAVIALTPFVSPQLQQTIALWSHPWILGGLLYLGILSTAVAFFLWNKGLQLVDTASGSLYFFFQPVVGTFLGWVIMGEKVSFSFWIGFALILSGVTLVTRA</sequence>
<organism evidence="8 9">
    <name type="scientific">Sulfoacidibacillus thermotolerans</name>
    <name type="common">Acidibacillus sulfuroxidans</name>
    <dbReference type="NCBI Taxonomy" id="1765684"/>
    <lineage>
        <taxon>Bacteria</taxon>
        <taxon>Bacillati</taxon>
        <taxon>Bacillota</taxon>
        <taxon>Bacilli</taxon>
        <taxon>Bacillales</taxon>
        <taxon>Alicyclobacillaceae</taxon>
        <taxon>Sulfoacidibacillus</taxon>
    </lineage>
</organism>
<dbReference type="RefSeq" id="WP_109431194.1">
    <property type="nucleotide sequence ID" value="NZ_MPDK01000020.1"/>
</dbReference>
<feature type="transmembrane region" description="Helical" evidence="6">
    <location>
        <begin position="70"/>
        <end position="91"/>
    </location>
</feature>
<feature type="transmembrane region" description="Helical" evidence="6">
    <location>
        <begin position="272"/>
        <end position="289"/>
    </location>
</feature>
<accession>A0A2U3D6Z5</accession>
<dbReference type="Proteomes" id="UP000245380">
    <property type="component" value="Unassembled WGS sequence"/>
</dbReference>